<evidence type="ECO:0000313" key="14">
    <source>
        <dbReference type="EMBL" id="CAJ0586651.1"/>
    </source>
</evidence>
<evidence type="ECO:0000259" key="13">
    <source>
        <dbReference type="Pfam" id="PF02434"/>
    </source>
</evidence>
<keyword evidence="5" id="KW-0328">Glycosyltransferase</keyword>
<evidence type="ECO:0000256" key="12">
    <source>
        <dbReference type="SAM" id="SignalP"/>
    </source>
</evidence>
<keyword evidence="9" id="KW-0735">Signal-anchor</keyword>
<keyword evidence="7" id="KW-0812">Transmembrane</keyword>
<dbReference type="Proteomes" id="UP001177023">
    <property type="component" value="Unassembled WGS sequence"/>
</dbReference>
<evidence type="ECO:0000256" key="3">
    <source>
        <dbReference type="ARBA" id="ARBA00006462"/>
    </source>
</evidence>
<proteinExistence type="inferred from homology"/>
<evidence type="ECO:0000256" key="7">
    <source>
        <dbReference type="ARBA" id="ARBA00022692"/>
    </source>
</evidence>
<keyword evidence="8" id="KW-0547">Nucleotide-binding</keyword>
<dbReference type="Gene3D" id="3.90.550.50">
    <property type="match status" value="1"/>
</dbReference>
<protein>
    <recommendedName>
        <fullName evidence="4">N-acetylgalactosaminide beta-1,3-galactosyltransferase</fullName>
        <ecNumber evidence="4">2.4.1.122</ecNumber>
    </recommendedName>
</protein>
<name>A0AA36DHW7_9BILA</name>
<dbReference type="EC" id="2.4.1.122" evidence="4"/>
<keyword evidence="15" id="KW-1185">Reference proteome</keyword>
<evidence type="ECO:0000256" key="2">
    <source>
        <dbReference type="ARBA" id="ARBA00004922"/>
    </source>
</evidence>
<evidence type="ECO:0000256" key="5">
    <source>
        <dbReference type="ARBA" id="ARBA00022676"/>
    </source>
</evidence>
<dbReference type="AlphaFoldDB" id="A0AA36DHW7"/>
<evidence type="ECO:0000256" key="1">
    <source>
        <dbReference type="ARBA" id="ARBA00004606"/>
    </source>
</evidence>
<feature type="non-terminal residue" evidence="14">
    <location>
        <position position="1"/>
    </location>
</feature>
<evidence type="ECO:0000313" key="15">
    <source>
        <dbReference type="Proteomes" id="UP001177023"/>
    </source>
</evidence>
<feature type="domain" description="Fringe-like glycosyltransferase" evidence="13">
    <location>
        <begin position="25"/>
        <end position="135"/>
    </location>
</feature>
<comment type="pathway">
    <text evidence="2">Protein modification; protein glycosylation.</text>
</comment>
<reference evidence="14" key="1">
    <citation type="submission" date="2023-06" db="EMBL/GenBank/DDBJ databases">
        <authorList>
            <person name="Delattre M."/>
        </authorList>
    </citation>
    <scope>NUCLEOTIDE SEQUENCE</scope>
    <source>
        <strain evidence="14">AF72</strain>
    </source>
</reference>
<dbReference type="PANTHER" id="PTHR23033:SF12">
    <property type="entry name" value="GLYCOPROTEIN-N-ACETYLGALACTOSAMINE 3-BETA-GALACTOSYLTRANSFERASE 1-RELATED"/>
    <property type="match status" value="1"/>
</dbReference>
<evidence type="ECO:0000256" key="6">
    <source>
        <dbReference type="ARBA" id="ARBA00022679"/>
    </source>
</evidence>
<dbReference type="InterPro" id="IPR003378">
    <property type="entry name" value="Fringe-like_glycosylTrfase"/>
</dbReference>
<feature type="signal peptide" evidence="12">
    <location>
        <begin position="1"/>
        <end position="20"/>
    </location>
</feature>
<comment type="subcellular location">
    <subcellularLocation>
        <location evidence="1">Membrane</location>
        <topology evidence="1">Single-pass type II membrane protein</topology>
    </subcellularLocation>
</comment>
<dbReference type="PANTHER" id="PTHR23033">
    <property type="entry name" value="BETA1,3-GALACTOSYLTRANSFERASE"/>
    <property type="match status" value="1"/>
</dbReference>
<evidence type="ECO:0000256" key="9">
    <source>
        <dbReference type="ARBA" id="ARBA00022968"/>
    </source>
</evidence>
<evidence type="ECO:0000256" key="8">
    <source>
        <dbReference type="ARBA" id="ARBA00022741"/>
    </source>
</evidence>
<dbReference type="GO" id="GO:0016263">
    <property type="term" value="F:glycoprotein-N-acetylgalactosamine 3-beta-galactosyltransferase activity"/>
    <property type="evidence" value="ECO:0007669"/>
    <property type="project" value="UniProtKB-EC"/>
</dbReference>
<evidence type="ECO:0000256" key="10">
    <source>
        <dbReference type="ARBA" id="ARBA00022989"/>
    </source>
</evidence>
<dbReference type="Pfam" id="PF02434">
    <property type="entry name" value="Fringe"/>
    <property type="match status" value="1"/>
</dbReference>
<dbReference type="EMBL" id="CATQJA010002709">
    <property type="protein sequence ID" value="CAJ0586651.1"/>
    <property type="molecule type" value="Genomic_DNA"/>
</dbReference>
<keyword evidence="10" id="KW-1133">Transmembrane helix</keyword>
<dbReference type="GO" id="GO:0000166">
    <property type="term" value="F:nucleotide binding"/>
    <property type="evidence" value="ECO:0007669"/>
    <property type="project" value="UniProtKB-KW"/>
</dbReference>
<accession>A0AA36DHW7</accession>
<dbReference type="InterPro" id="IPR026050">
    <property type="entry name" value="C1GALT1/C1GALT1_chp1"/>
</dbReference>
<gene>
    <name evidence="14" type="ORF">MSPICULIGERA_LOCUS24643</name>
</gene>
<keyword evidence="6" id="KW-0808">Transferase</keyword>
<keyword evidence="11" id="KW-0472">Membrane</keyword>
<comment type="similarity">
    <text evidence="3">Belongs to the glycosyltransferase 31 family. Beta3-Gal-T subfamily.</text>
</comment>
<comment type="caution">
    <text evidence="14">The sequence shown here is derived from an EMBL/GenBank/DDBJ whole genome shotgun (WGS) entry which is preliminary data.</text>
</comment>
<evidence type="ECO:0000256" key="11">
    <source>
        <dbReference type="ARBA" id="ARBA00023136"/>
    </source>
</evidence>
<sequence length="272" mass="32156">MVYSSQMLLLFLSLVTIVGARNGTILCLIHTATPSHQTRANTILNTWAPRCDDFLFFTDSHMGDHIPHVYWPELNERDHSWEKIRRIFNHAIERHPVKYDWYLRADDDAYIVVDNLRAFLYKHSPDVPHYFGYRWNFFSEEGYADGGAYILSRPTVEAFNRVMKDPELCPDFHRAEEDQEISKCLAAVGIYPEDTRDENGSERFHHFHPSEQLEMYKDGFARRFAYYTPLKGAKNFSPSMISFHHISPYEMRILDYILYTFKRRKPTSLLNE</sequence>
<feature type="chain" id="PRO_5041265328" description="N-acetylgalactosaminide beta-1,3-galactosyltransferase" evidence="12">
    <location>
        <begin position="21"/>
        <end position="272"/>
    </location>
</feature>
<dbReference type="GO" id="GO:0016020">
    <property type="term" value="C:membrane"/>
    <property type="evidence" value="ECO:0007669"/>
    <property type="project" value="UniProtKB-SubCell"/>
</dbReference>
<keyword evidence="12" id="KW-0732">Signal</keyword>
<organism evidence="14 15">
    <name type="scientific">Mesorhabditis spiculigera</name>
    <dbReference type="NCBI Taxonomy" id="96644"/>
    <lineage>
        <taxon>Eukaryota</taxon>
        <taxon>Metazoa</taxon>
        <taxon>Ecdysozoa</taxon>
        <taxon>Nematoda</taxon>
        <taxon>Chromadorea</taxon>
        <taxon>Rhabditida</taxon>
        <taxon>Rhabditina</taxon>
        <taxon>Rhabditomorpha</taxon>
        <taxon>Rhabditoidea</taxon>
        <taxon>Rhabditidae</taxon>
        <taxon>Mesorhabditinae</taxon>
        <taxon>Mesorhabditis</taxon>
    </lineage>
</organism>
<evidence type="ECO:0000256" key="4">
    <source>
        <dbReference type="ARBA" id="ARBA00012557"/>
    </source>
</evidence>